<comment type="caution">
    <text evidence="5">The sequence shown here is derived from an EMBL/GenBank/DDBJ whole genome shotgun (WGS) entry which is preliminary data.</text>
</comment>
<dbReference type="SUPFAM" id="SSF48403">
    <property type="entry name" value="Ankyrin repeat"/>
    <property type="match status" value="1"/>
</dbReference>
<dbReference type="PANTHER" id="PTHR24201">
    <property type="entry name" value="ANK_REP_REGION DOMAIN-CONTAINING PROTEIN"/>
    <property type="match status" value="1"/>
</dbReference>
<organism evidence="5 6">
    <name type="scientific">Jiangella asiatica</name>
    <dbReference type="NCBI Taxonomy" id="2530372"/>
    <lineage>
        <taxon>Bacteria</taxon>
        <taxon>Bacillati</taxon>
        <taxon>Actinomycetota</taxon>
        <taxon>Actinomycetes</taxon>
        <taxon>Jiangellales</taxon>
        <taxon>Jiangellaceae</taxon>
        <taxon>Jiangella</taxon>
    </lineage>
</organism>
<evidence type="ECO:0000256" key="3">
    <source>
        <dbReference type="PROSITE-ProRule" id="PRU00023"/>
    </source>
</evidence>
<dbReference type="OrthoDB" id="5022306at2"/>
<dbReference type="InterPro" id="IPR002110">
    <property type="entry name" value="Ankyrin_rpt"/>
</dbReference>
<reference evidence="5 6" key="1">
    <citation type="submission" date="2019-03" db="EMBL/GenBank/DDBJ databases">
        <title>Draft genome sequences of novel Actinobacteria.</title>
        <authorList>
            <person name="Sahin N."/>
            <person name="Ay H."/>
            <person name="Saygin H."/>
        </authorList>
    </citation>
    <scope>NUCLEOTIDE SEQUENCE [LARGE SCALE GENOMIC DNA]</scope>
    <source>
        <strain evidence="5 6">5K138</strain>
    </source>
</reference>
<dbReference type="AlphaFoldDB" id="A0A4R5D6B1"/>
<evidence type="ECO:0000259" key="4">
    <source>
        <dbReference type="Pfam" id="PF12867"/>
    </source>
</evidence>
<evidence type="ECO:0000256" key="1">
    <source>
        <dbReference type="ARBA" id="ARBA00022737"/>
    </source>
</evidence>
<sequence>MTWTEDLAGQLDFYWTFHLRPRLAGLTDDEYLWEPVDGGWSLRPPRERDGAWVLDGLEPEPPIPPVTTIAWRVVHIGRDVLGKRARAFFAPDSVPGGVPVPDDVVMYDDRYWPEPPPTTAADALELLERAYGLWRDGVAALDDETSRRPLGPKGGPYAADPMAALVLHVNREVMAHGAEICLLRDLYRAHRDREDPLVVAVLRGDGAEVERLAGGGGAGAGATVRPLVAEAAGLRHWDVVRALVRHGFDVNGGVTGALHYAAAAGALDVVRLLVEHGADTDAVDDRFQLPPAGWADYYGHGEVATYLRSVGG</sequence>
<keyword evidence="2 3" id="KW-0040">ANK repeat</keyword>
<name>A0A4R5D6B1_9ACTN</name>
<accession>A0A4R5D6B1</accession>
<dbReference type="InterPro" id="IPR050776">
    <property type="entry name" value="Ank_Repeat/CDKN_Inhibitor"/>
</dbReference>
<dbReference type="Pfam" id="PF12867">
    <property type="entry name" value="DinB_2"/>
    <property type="match status" value="1"/>
</dbReference>
<dbReference type="PROSITE" id="PS50297">
    <property type="entry name" value="ANK_REP_REGION"/>
    <property type="match status" value="1"/>
</dbReference>
<dbReference type="PROSITE" id="PS50088">
    <property type="entry name" value="ANK_REPEAT"/>
    <property type="match status" value="1"/>
</dbReference>
<evidence type="ECO:0000313" key="5">
    <source>
        <dbReference type="EMBL" id="TDE07380.1"/>
    </source>
</evidence>
<keyword evidence="6" id="KW-1185">Reference proteome</keyword>
<dbReference type="SUPFAM" id="SSF109854">
    <property type="entry name" value="DinB/YfiT-like putative metalloenzymes"/>
    <property type="match status" value="1"/>
</dbReference>
<keyword evidence="1" id="KW-0677">Repeat</keyword>
<dbReference type="InterPro" id="IPR036770">
    <property type="entry name" value="Ankyrin_rpt-contain_sf"/>
</dbReference>
<evidence type="ECO:0000313" key="6">
    <source>
        <dbReference type="Proteomes" id="UP000294739"/>
    </source>
</evidence>
<proteinExistence type="predicted"/>
<dbReference type="Gene3D" id="1.25.40.20">
    <property type="entry name" value="Ankyrin repeat-containing domain"/>
    <property type="match status" value="1"/>
</dbReference>
<feature type="domain" description="DinB-like" evidence="4">
    <location>
        <begin position="61"/>
        <end position="180"/>
    </location>
</feature>
<feature type="repeat" description="ANK" evidence="3">
    <location>
        <begin position="257"/>
        <end position="285"/>
    </location>
</feature>
<dbReference type="Pfam" id="PF12796">
    <property type="entry name" value="Ank_2"/>
    <property type="match status" value="1"/>
</dbReference>
<dbReference type="InParanoid" id="A0A4R5D6B1"/>
<dbReference type="EMBL" id="SMKZ01000031">
    <property type="protein sequence ID" value="TDE07380.1"/>
    <property type="molecule type" value="Genomic_DNA"/>
</dbReference>
<dbReference type="InterPro" id="IPR024775">
    <property type="entry name" value="DinB-like"/>
</dbReference>
<dbReference type="PANTHER" id="PTHR24201:SF2">
    <property type="entry name" value="ANKYRIN REPEAT DOMAIN-CONTAINING PROTEIN 42"/>
    <property type="match status" value="1"/>
</dbReference>
<dbReference type="InterPro" id="IPR034660">
    <property type="entry name" value="DinB/YfiT-like"/>
</dbReference>
<evidence type="ECO:0000256" key="2">
    <source>
        <dbReference type="ARBA" id="ARBA00023043"/>
    </source>
</evidence>
<protein>
    <recommendedName>
        <fullName evidence="4">DinB-like domain-containing protein</fullName>
    </recommendedName>
</protein>
<dbReference type="RefSeq" id="WP_131897806.1">
    <property type="nucleotide sequence ID" value="NZ_SMKZ01000031.1"/>
</dbReference>
<gene>
    <name evidence="5" type="ORF">E1269_20065</name>
</gene>
<dbReference type="Proteomes" id="UP000294739">
    <property type="component" value="Unassembled WGS sequence"/>
</dbReference>